<comment type="caution">
    <text evidence="3">The sequence shown here is derived from an EMBL/GenBank/DDBJ whole genome shotgun (WGS) entry which is preliminary data.</text>
</comment>
<dbReference type="Gene3D" id="4.10.400.10">
    <property type="entry name" value="Low-density Lipoprotein Receptor"/>
    <property type="match status" value="2"/>
</dbReference>
<keyword evidence="1 2" id="KW-1015">Disulfide bond</keyword>
<feature type="non-terminal residue" evidence="3">
    <location>
        <position position="144"/>
    </location>
</feature>
<dbReference type="PROSITE" id="PS50068">
    <property type="entry name" value="LDLRA_2"/>
    <property type="match status" value="2"/>
</dbReference>
<accession>A0A820RZ95</accession>
<dbReference type="AlphaFoldDB" id="A0A820RZ95"/>
<feature type="non-terminal residue" evidence="3">
    <location>
        <position position="1"/>
    </location>
</feature>
<proteinExistence type="predicted"/>
<evidence type="ECO:0000256" key="1">
    <source>
        <dbReference type="ARBA" id="ARBA00023157"/>
    </source>
</evidence>
<feature type="disulfide bond" evidence="2">
    <location>
        <begin position="41"/>
        <end position="56"/>
    </location>
</feature>
<dbReference type="SUPFAM" id="SSF57424">
    <property type="entry name" value="LDL receptor-like module"/>
    <property type="match status" value="2"/>
</dbReference>
<dbReference type="Pfam" id="PF00057">
    <property type="entry name" value="Ldl_recept_a"/>
    <property type="match status" value="1"/>
</dbReference>
<dbReference type="InterPro" id="IPR002172">
    <property type="entry name" value="LDrepeatLR_classA_rpt"/>
</dbReference>
<reference evidence="3" key="1">
    <citation type="submission" date="2021-02" db="EMBL/GenBank/DDBJ databases">
        <authorList>
            <person name="Nowell W R."/>
        </authorList>
    </citation>
    <scope>NUCLEOTIDE SEQUENCE</scope>
</reference>
<organism evidence="3 4">
    <name type="scientific">Adineta steineri</name>
    <dbReference type="NCBI Taxonomy" id="433720"/>
    <lineage>
        <taxon>Eukaryota</taxon>
        <taxon>Metazoa</taxon>
        <taxon>Spiralia</taxon>
        <taxon>Gnathifera</taxon>
        <taxon>Rotifera</taxon>
        <taxon>Eurotatoria</taxon>
        <taxon>Bdelloidea</taxon>
        <taxon>Adinetida</taxon>
        <taxon>Adinetidae</taxon>
        <taxon>Adineta</taxon>
    </lineage>
</organism>
<dbReference type="CDD" id="cd00112">
    <property type="entry name" value="LDLa"/>
    <property type="match status" value="1"/>
</dbReference>
<evidence type="ECO:0000256" key="2">
    <source>
        <dbReference type="PROSITE-ProRule" id="PRU00124"/>
    </source>
</evidence>
<evidence type="ECO:0000313" key="3">
    <source>
        <dbReference type="EMBL" id="CAF4444442.1"/>
    </source>
</evidence>
<comment type="caution">
    <text evidence="2">Lacks conserved residue(s) required for the propagation of feature annotation.</text>
</comment>
<dbReference type="SMART" id="SM00192">
    <property type="entry name" value="LDLa"/>
    <property type="match status" value="2"/>
</dbReference>
<name>A0A820RZ95_9BILA</name>
<dbReference type="InterPro" id="IPR036055">
    <property type="entry name" value="LDL_receptor-like_sf"/>
</dbReference>
<evidence type="ECO:0000313" key="4">
    <source>
        <dbReference type="Proteomes" id="UP000663844"/>
    </source>
</evidence>
<dbReference type="EMBL" id="CAJOAZ010032037">
    <property type="protein sequence ID" value="CAF4444442.1"/>
    <property type="molecule type" value="Genomic_DNA"/>
</dbReference>
<dbReference type="PANTHER" id="PTHR22722">
    <property type="entry name" value="LOW-DENSITY LIPOPROTEIN RECEPTOR-RELATED PROTEIN 2-RELATED"/>
    <property type="match status" value="1"/>
</dbReference>
<protein>
    <submittedName>
        <fullName evidence="3">Uncharacterized protein</fullName>
    </submittedName>
</protein>
<dbReference type="GO" id="GO:0005886">
    <property type="term" value="C:plasma membrane"/>
    <property type="evidence" value="ECO:0007669"/>
    <property type="project" value="TreeGrafter"/>
</dbReference>
<dbReference type="Proteomes" id="UP000663844">
    <property type="component" value="Unassembled WGS sequence"/>
</dbReference>
<dbReference type="InterPro" id="IPR051221">
    <property type="entry name" value="LDLR-related"/>
</dbReference>
<gene>
    <name evidence="3" type="ORF">OXD698_LOCUS54014</name>
</gene>
<dbReference type="GO" id="GO:0043235">
    <property type="term" value="C:receptor complex"/>
    <property type="evidence" value="ECO:0007669"/>
    <property type="project" value="TreeGrafter"/>
</dbReference>
<sequence>QATTDAKTKNASDISTRTCYGLLTTCNRGLWPLCLDWREICDGKFDCINGEDEYMCDQLETTECNSNEYRCHYGGQCISLVFLKDGRVSIDCLDGSDEAVEPRFQTSRINSYCSFISKFRCEEQIGRYPGSFQCGDGEYLHDFS</sequence>